<evidence type="ECO:0000313" key="12">
    <source>
        <dbReference type="Proteomes" id="UP000663873"/>
    </source>
</evidence>
<evidence type="ECO:0000256" key="5">
    <source>
        <dbReference type="SAM" id="Phobius"/>
    </source>
</evidence>
<dbReference type="SUPFAM" id="SSF81321">
    <property type="entry name" value="Family A G protein-coupled receptor-like"/>
    <property type="match status" value="1"/>
</dbReference>
<protein>
    <recommendedName>
        <fullName evidence="6">G-protein coupled receptors family 1 profile domain-containing protein</fullName>
    </recommendedName>
</protein>
<feature type="transmembrane region" description="Helical" evidence="5">
    <location>
        <begin position="96"/>
        <end position="123"/>
    </location>
</feature>
<proteinExistence type="predicted"/>
<dbReference type="Proteomes" id="UP000663862">
    <property type="component" value="Unassembled WGS sequence"/>
</dbReference>
<dbReference type="AlphaFoldDB" id="A0A818GT69"/>
<dbReference type="Proteomes" id="UP000663869">
    <property type="component" value="Unassembled WGS sequence"/>
</dbReference>
<dbReference type="EMBL" id="CAJNXB010000573">
    <property type="protein sequence ID" value="CAF3070416.1"/>
    <property type="molecule type" value="Genomic_DNA"/>
</dbReference>
<keyword evidence="3 5" id="KW-1133">Transmembrane helix</keyword>
<keyword evidence="4 5" id="KW-0472">Membrane</keyword>
<keyword evidence="2 5" id="KW-0812">Transmembrane</keyword>
<feature type="transmembrane region" description="Helical" evidence="5">
    <location>
        <begin position="48"/>
        <end position="69"/>
    </location>
</feature>
<dbReference type="InterPro" id="IPR017452">
    <property type="entry name" value="GPCR_Rhodpsn_7TM"/>
</dbReference>
<comment type="subcellular location">
    <subcellularLocation>
        <location evidence="1">Membrane</location>
    </subcellularLocation>
</comment>
<dbReference type="Proteomes" id="UP000663825">
    <property type="component" value="Unassembled WGS sequence"/>
</dbReference>
<evidence type="ECO:0000256" key="4">
    <source>
        <dbReference type="ARBA" id="ARBA00023136"/>
    </source>
</evidence>
<dbReference type="EMBL" id="CAJOBP010004777">
    <property type="protein sequence ID" value="CAF4450730.1"/>
    <property type="molecule type" value="Genomic_DNA"/>
</dbReference>
<gene>
    <name evidence="8" type="ORF">FME351_LOCUS16437</name>
    <name evidence="7" type="ORF">TIS948_LOCUS5058</name>
    <name evidence="9" type="ORF">TSG867_LOCUS12480</name>
    <name evidence="10" type="ORF">UJA718_LOCUS22773</name>
</gene>
<reference evidence="8" key="1">
    <citation type="submission" date="2021-02" db="EMBL/GenBank/DDBJ databases">
        <authorList>
            <person name="Nowell W R."/>
        </authorList>
    </citation>
    <scope>NUCLEOTIDE SEQUENCE</scope>
</reference>
<evidence type="ECO:0000313" key="8">
    <source>
        <dbReference type="EMBL" id="CAF3495463.1"/>
    </source>
</evidence>
<dbReference type="GO" id="GO:0016020">
    <property type="term" value="C:membrane"/>
    <property type="evidence" value="ECO:0007669"/>
    <property type="project" value="UniProtKB-SubCell"/>
</dbReference>
<evidence type="ECO:0000313" key="11">
    <source>
        <dbReference type="Proteomes" id="UP000663869"/>
    </source>
</evidence>
<accession>A0A818GT69</accession>
<evidence type="ECO:0000256" key="3">
    <source>
        <dbReference type="ARBA" id="ARBA00022989"/>
    </source>
</evidence>
<sequence>MFPCKIPVAFPQAFGLMSHIIICFAAIDQLMSTLLHTSRQRFSIELMQRLITVAIVISILYGIPFLIYYDYDALPLSGTNGTACVPNENNELFSKYTVYAGVPIMNGFLPVTIMSLFGLLTFRNVRHVAKKNIPIAHIHLEQKLTAMVLIKILNVCLTVIRFLIFFL</sequence>
<dbReference type="EMBL" id="CAJNYU010002043">
    <property type="protein sequence ID" value="CAF3495463.1"/>
    <property type="molecule type" value="Genomic_DNA"/>
</dbReference>
<dbReference type="EMBL" id="CAJOBQ010000633">
    <property type="protein sequence ID" value="CAF4393889.1"/>
    <property type="molecule type" value="Genomic_DNA"/>
</dbReference>
<feature type="transmembrane region" description="Helical" evidence="5">
    <location>
        <begin position="144"/>
        <end position="166"/>
    </location>
</feature>
<dbReference type="PROSITE" id="PS50262">
    <property type="entry name" value="G_PROTEIN_RECEP_F1_2"/>
    <property type="match status" value="1"/>
</dbReference>
<evidence type="ECO:0000259" key="6">
    <source>
        <dbReference type="PROSITE" id="PS50262"/>
    </source>
</evidence>
<keyword evidence="12" id="KW-1185">Reference proteome</keyword>
<comment type="caution">
    <text evidence="8">The sequence shown here is derived from an EMBL/GenBank/DDBJ whole genome shotgun (WGS) entry which is preliminary data.</text>
</comment>
<evidence type="ECO:0000313" key="9">
    <source>
        <dbReference type="EMBL" id="CAF4393889.1"/>
    </source>
</evidence>
<feature type="domain" description="G-protein coupled receptors family 1 profile" evidence="6">
    <location>
        <begin position="1"/>
        <end position="167"/>
    </location>
</feature>
<evidence type="ECO:0000313" key="7">
    <source>
        <dbReference type="EMBL" id="CAF3070416.1"/>
    </source>
</evidence>
<organism evidence="8 11">
    <name type="scientific">Rotaria socialis</name>
    <dbReference type="NCBI Taxonomy" id="392032"/>
    <lineage>
        <taxon>Eukaryota</taxon>
        <taxon>Metazoa</taxon>
        <taxon>Spiralia</taxon>
        <taxon>Gnathifera</taxon>
        <taxon>Rotifera</taxon>
        <taxon>Eurotatoria</taxon>
        <taxon>Bdelloidea</taxon>
        <taxon>Philodinida</taxon>
        <taxon>Philodinidae</taxon>
        <taxon>Rotaria</taxon>
    </lineage>
</organism>
<name>A0A818GT69_9BILA</name>
<feature type="transmembrane region" description="Helical" evidence="5">
    <location>
        <begin position="6"/>
        <end position="27"/>
    </location>
</feature>
<evidence type="ECO:0000313" key="10">
    <source>
        <dbReference type="EMBL" id="CAF4450730.1"/>
    </source>
</evidence>
<evidence type="ECO:0000256" key="2">
    <source>
        <dbReference type="ARBA" id="ARBA00022692"/>
    </source>
</evidence>
<dbReference type="Gene3D" id="1.20.1070.10">
    <property type="entry name" value="Rhodopsin 7-helix transmembrane proteins"/>
    <property type="match status" value="1"/>
</dbReference>
<evidence type="ECO:0000256" key="1">
    <source>
        <dbReference type="ARBA" id="ARBA00004370"/>
    </source>
</evidence>
<dbReference type="OrthoDB" id="10335918at2759"/>
<dbReference type="Proteomes" id="UP000663873">
    <property type="component" value="Unassembled WGS sequence"/>
</dbReference>